<feature type="region of interest" description="Disordered" evidence="1">
    <location>
        <begin position="1"/>
        <end position="190"/>
    </location>
</feature>
<feature type="region of interest" description="Disordered" evidence="1">
    <location>
        <begin position="635"/>
        <end position="670"/>
    </location>
</feature>
<feature type="compositionally biased region" description="Polar residues" evidence="1">
    <location>
        <begin position="534"/>
        <end position="548"/>
    </location>
</feature>
<dbReference type="OrthoDB" id="2274644at2759"/>
<dbReference type="GO" id="GO:0031123">
    <property type="term" value="P:RNA 3'-end processing"/>
    <property type="evidence" value="ECO:0007669"/>
    <property type="project" value="TreeGrafter"/>
</dbReference>
<dbReference type="GO" id="GO:0016779">
    <property type="term" value="F:nucleotidyltransferase activity"/>
    <property type="evidence" value="ECO:0007669"/>
    <property type="project" value="UniProtKB-ARBA"/>
</dbReference>
<feature type="compositionally biased region" description="Basic residues" evidence="1">
    <location>
        <begin position="638"/>
        <end position="651"/>
    </location>
</feature>
<dbReference type="SUPFAM" id="SSF81631">
    <property type="entry name" value="PAP/OAS1 substrate-binding domain"/>
    <property type="match status" value="1"/>
</dbReference>
<evidence type="ECO:0000313" key="4">
    <source>
        <dbReference type="Proteomes" id="UP000807025"/>
    </source>
</evidence>
<organism evidence="3 4">
    <name type="scientific">Pleurotus eryngii</name>
    <name type="common">Boletus of the steppes</name>
    <dbReference type="NCBI Taxonomy" id="5323"/>
    <lineage>
        <taxon>Eukaryota</taxon>
        <taxon>Fungi</taxon>
        <taxon>Dikarya</taxon>
        <taxon>Basidiomycota</taxon>
        <taxon>Agaricomycotina</taxon>
        <taxon>Agaricomycetes</taxon>
        <taxon>Agaricomycetidae</taxon>
        <taxon>Agaricales</taxon>
        <taxon>Pleurotineae</taxon>
        <taxon>Pleurotaceae</taxon>
        <taxon>Pleurotus</taxon>
    </lineage>
</organism>
<dbReference type="CDD" id="cd05402">
    <property type="entry name" value="NT_PAP_TUTase"/>
    <property type="match status" value="1"/>
</dbReference>
<proteinExistence type="predicted"/>
<dbReference type="InterPro" id="IPR043519">
    <property type="entry name" value="NT_sf"/>
</dbReference>
<name>A0A9P6D740_PLEER</name>
<sequence length="670" mass="74238">MQQQQQGPPNPFLRALNEATERRRQDATNNNSTKANPPFPPFPSASGSGSETQQGPSVKVNRNFGPVPDRGRGRGRGRGGVGGGAPRGGYQPWRNNPSAAGPPSPSYQLQGQGRPYRQAPNHNPISITSPSTPYNTSYQPDAPRATPPVSRAMEHVRSVLQRRPPPPHIQQPPEGHRPFLQHTQQPQGGVEELRRETLRRINMFVNKKFGNEYCVELFGSGHYGVSAQTSDLDLVIVDRNRMTGFRPRESRGDWLPSIYNIRLLGKDLWGAGYKNVQAIPSANVPIVKFLDPVTRMECDINVNDQLGLINSRMLKIYCDMSPVLRPMLFAVKAWAKPLGLNNPSGMGPRTFSSYALALMTIGFLQMRGLLPNLQAGLEPLDPKCEDEGSIFWVRQKQKRIKCDIRYDSRSVENVPVQNDIELLMKDWFKYWGGEFDYAEMMVVIREGGIVRRPVPMQLASKKKKYKGKKEQGKASAEEVQQSEQEQEEGRGEVLAAADGNEVDEVEEAEDVEVIDITDAGDASELDSIAPDGSLANSLQSTQDASQPQVPNEGAAVVNAAAEANIVTQLPAHDDDWKRHQFVVVDPFIHNKNVVRGADQRVPMFIKACRDAVRELDGGKTVNEMIAALVPVVFPPAPPRKKKFKNRGKKDKTKGEGKGNGDETARKVESR</sequence>
<feature type="region of interest" description="Disordered" evidence="1">
    <location>
        <begin position="461"/>
        <end position="511"/>
    </location>
</feature>
<dbReference type="GO" id="GO:0010605">
    <property type="term" value="P:negative regulation of macromolecule metabolic process"/>
    <property type="evidence" value="ECO:0007669"/>
    <property type="project" value="UniProtKB-ARBA"/>
</dbReference>
<reference evidence="3" key="1">
    <citation type="submission" date="2020-11" db="EMBL/GenBank/DDBJ databases">
        <authorList>
            <consortium name="DOE Joint Genome Institute"/>
            <person name="Ahrendt S."/>
            <person name="Riley R."/>
            <person name="Andreopoulos W."/>
            <person name="Labutti K."/>
            <person name="Pangilinan J."/>
            <person name="Ruiz-Duenas F.J."/>
            <person name="Barrasa J.M."/>
            <person name="Sanchez-Garcia M."/>
            <person name="Camarero S."/>
            <person name="Miyauchi S."/>
            <person name="Serrano A."/>
            <person name="Linde D."/>
            <person name="Babiker R."/>
            <person name="Drula E."/>
            <person name="Ayuso-Fernandez I."/>
            <person name="Pacheco R."/>
            <person name="Padilla G."/>
            <person name="Ferreira P."/>
            <person name="Barriuso J."/>
            <person name="Kellner H."/>
            <person name="Castanera R."/>
            <person name="Alfaro M."/>
            <person name="Ramirez L."/>
            <person name="Pisabarro A.G."/>
            <person name="Kuo A."/>
            <person name="Tritt A."/>
            <person name="Lipzen A."/>
            <person name="He G."/>
            <person name="Yan M."/>
            <person name="Ng V."/>
            <person name="Cullen D."/>
            <person name="Martin F."/>
            <person name="Rosso M.-N."/>
            <person name="Henrissat B."/>
            <person name="Hibbett D."/>
            <person name="Martinez A.T."/>
            <person name="Grigoriev I.V."/>
        </authorList>
    </citation>
    <scope>NUCLEOTIDE SEQUENCE</scope>
    <source>
        <strain evidence="3">ATCC 90797</strain>
    </source>
</reference>
<feature type="compositionally biased region" description="Basic and acidic residues" evidence="1">
    <location>
        <begin position="652"/>
        <end position="670"/>
    </location>
</feature>
<dbReference type="InterPro" id="IPR054708">
    <property type="entry name" value="MTPAP-like_central"/>
</dbReference>
<dbReference type="Pfam" id="PF22600">
    <property type="entry name" value="MTPAP-like_central"/>
    <property type="match status" value="1"/>
</dbReference>
<keyword evidence="4" id="KW-1185">Reference proteome</keyword>
<dbReference type="PANTHER" id="PTHR12271">
    <property type="entry name" value="POLY A POLYMERASE CID PAP -RELATED"/>
    <property type="match status" value="1"/>
</dbReference>
<dbReference type="SUPFAM" id="SSF81301">
    <property type="entry name" value="Nucleotidyltransferase"/>
    <property type="match status" value="1"/>
</dbReference>
<feature type="domain" description="Poly(A) RNA polymerase mitochondrial-like central palm" evidence="2">
    <location>
        <begin position="185"/>
        <end position="318"/>
    </location>
</feature>
<dbReference type="PANTHER" id="PTHR12271:SF40">
    <property type="entry name" value="POLY(A) RNA POLYMERASE GLD2"/>
    <property type="match status" value="1"/>
</dbReference>
<evidence type="ECO:0000259" key="2">
    <source>
        <dbReference type="Pfam" id="PF22600"/>
    </source>
</evidence>
<feature type="compositionally biased region" description="Acidic residues" evidence="1">
    <location>
        <begin position="500"/>
        <end position="511"/>
    </location>
</feature>
<dbReference type="Gene3D" id="3.30.460.10">
    <property type="entry name" value="Beta Polymerase, domain 2"/>
    <property type="match status" value="1"/>
</dbReference>
<dbReference type="AlphaFoldDB" id="A0A9P6D740"/>
<accession>A0A9P6D740</accession>
<evidence type="ECO:0000313" key="3">
    <source>
        <dbReference type="EMBL" id="KAF9493672.1"/>
    </source>
</evidence>
<evidence type="ECO:0000256" key="1">
    <source>
        <dbReference type="SAM" id="MobiDB-lite"/>
    </source>
</evidence>
<protein>
    <recommendedName>
        <fullName evidence="2">Poly(A) RNA polymerase mitochondrial-like central palm domain-containing protein</fullName>
    </recommendedName>
</protein>
<dbReference type="EMBL" id="MU154582">
    <property type="protein sequence ID" value="KAF9493672.1"/>
    <property type="molecule type" value="Genomic_DNA"/>
</dbReference>
<dbReference type="Proteomes" id="UP000807025">
    <property type="component" value="Unassembled WGS sequence"/>
</dbReference>
<feature type="compositionally biased region" description="Polar residues" evidence="1">
    <location>
        <begin position="120"/>
        <end position="139"/>
    </location>
</feature>
<feature type="compositionally biased region" description="Gly residues" evidence="1">
    <location>
        <begin position="78"/>
        <end position="87"/>
    </location>
</feature>
<gene>
    <name evidence="3" type="ORF">BDN71DRAFT_1508325</name>
</gene>
<comment type="caution">
    <text evidence="3">The sequence shown here is derived from an EMBL/GenBank/DDBJ whole genome shotgun (WGS) entry which is preliminary data.</text>
</comment>
<feature type="region of interest" description="Disordered" evidence="1">
    <location>
        <begin position="524"/>
        <end position="548"/>
    </location>
</feature>
<dbReference type="Gene3D" id="1.10.1410.10">
    <property type="match status" value="1"/>
</dbReference>